<proteinExistence type="predicted"/>
<accession>A0ACC2V044</accession>
<dbReference type="EMBL" id="JASBWS010000186">
    <property type="protein sequence ID" value="KAJ9091982.1"/>
    <property type="molecule type" value="Genomic_DNA"/>
</dbReference>
<reference evidence="1" key="1">
    <citation type="submission" date="2023-04" db="EMBL/GenBank/DDBJ databases">
        <title>Draft Genome sequencing of Naganishia species isolated from polar environments using Oxford Nanopore Technology.</title>
        <authorList>
            <person name="Leo P."/>
            <person name="Venkateswaran K."/>
        </authorList>
    </citation>
    <scope>NUCLEOTIDE SEQUENCE</scope>
    <source>
        <strain evidence="1">MNA-CCFEE 5262</strain>
    </source>
</reference>
<dbReference type="Proteomes" id="UP001230649">
    <property type="component" value="Unassembled WGS sequence"/>
</dbReference>
<protein>
    <submittedName>
        <fullName evidence="1">Uncharacterized protein</fullName>
    </submittedName>
</protein>
<evidence type="ECO:0000313" key="2">
    <source>
        <dbReference type="Proteomes" id="UP001230649"/>
    </source>
</evidence>
<gene>
    <name evidence="1" type="ORF">QFC20_007493</name>
</gene>
<sequence>MEPQQARQLRAPSGRFYEAPWTPERILYSWASRRASRLLQSANPPPKVPGIPAELWGLIAEFLAWNDGIHTLPALNRASRIIHQGTLPVLYETVWLDDEAAFTRSIGNKNLPGFKYTKFLFVNDLTLPLLRMHQRYQSLLTYTQPSTDFHATFPQLIMLGKTKPDPTGHQFPRPHPRNKISPLHVTLYRALSLDHMVRVCTPAMVGRDIATSFFGGYVFHGIRWERAEDLMVRDIVGLTLKSGGAIRPSRSTTMAQVKPTKESPRFVLNVANGVGEDSLRVVLAYLKAFAGAKEVIMRGRWVKVQVDCGKEVLEKFTELFREVQPLFLALDIHLSGIITRQQIQQYITALADVYTTHWTHHPSAAGANFTRILARAPALHQFDIQDRAGDGDFLGPLTSEHAGGWIASLSAGYDDPSPIDGLAGGNPHDPMHHDGFTARISETLLRRAREEGEPRPVWEHVYPMRNVPVPAVDPAVEQGGRWMEELQGEMMLMQYQRRLRAPQRMTEEVAARLRVTGYEVPPVEARAPVRVGLGGGGAVGAVAAGVVAPGEATEDAAVPPGGEA</sequence>
<name>A0ACC2V044_9TREE</name>
<comment type="caution">
    <text evidence="1">The sequence shown here is derived from an EMBL/GenBank/DDBJ whole genome shotgun (WGS) entry which is preliminary data.</text>
</comment>
<keyword evidence="2" id="KW-1185">Reference proteome</keyword>
<organism evidence="1 2">
    <name type="scientific">Naganishia adeliensis</name>
    <dbReference type="NCBI Taxonomy" id="92952"/>
    <lineage>
        <taxon>Eukaryota</taxon>
        <taxon>Fungi</taxon>
        <taxon>Dikarya</taxon>
        <taxon>Basidiomycota</taxon>
        <taxon>Agaricomycotina</taxon>
        <taxon>Tremellomycetes</taxon>
        <taxon>Filobasidiales</taxon>
        <taxon>Filobasidiaceae</taxon>
        <taxon>Naganishia</taxon>
    </lineage>
</organism>
<evidence type="ECO:0000313" key="1">
    <source>
        <dbReference type="EMBL" id="KAJ9091982.1"/>
    </source>
</evidence>